<dbReference type="PANTHER" id="PTHR18964:SF149">
    <property type="entry name" value="BIFUNCTIONAL UDP-N-ACETYLGLUCOSAMINE 2-EPIMERASE_N-ACETYLMANNOSAMINE KINASE"/>
    <property type="match status" value="1"/>
</dbReference>
<proteinExistence type="inferred from homology"/>
<dbReference type="PANTHER" id="PTHR18964">
    <property type="entry name" value="ROK (REPRESSOR, ORF, KINASE) FAMILY"/>
    <property type="match status" value="1"/>
</dbReference>
<sequence>MYLVGIDIGGTKTAVTLGKIRDNNSIELLERLEFATISGDKYVQTLDKIEELSNKILRYLLLTWKDIAAVGISCGGPLDSRNGVILSPPNLFGWDNVPIVDYFQERFHVPVAIQNDANACALAEWKWGAGQGTNHMIFLTFGTGLGAGLIFNGQLYNGASGMAGEVGHIRLESQRPCWIRKTRLI</sequence>
<dbReference type="Gene3D" id="3.30.420.40">
    <property type="match status" value="2"/>
</dbReference>
<gene>
    <name evidence="2" type="ORF">NDK43_10855</name>
</gene>
<dbReference type="InterPro" id="IPR043129">
    <property type="entry name" value="ATPase_NBD"/>
</dbReference>
<name>A0ABT0WB36_9BACI</name>
<dbReference type="InterPro" id="IPR000600">
    <property type="entry name" value="ROK"/>
</dbReference>
<comment type="similarity">
    <text evidence="1">Belongs to the ROK (NagC/XylR) family.</text>
</comment>
<dbReference type="EMBL" id="JAMQCR010000001">
    <property type="protein sequence ID" value="MCM2532793.1"/>
    <property type="molecule type" value="Genomic_DNA"/>
</dbReference>
<dbReference type="SUPFAM" id="SSF53067">
    <property type="entry name" value="Actin-like ATPase domain"/>
    <property type="match status" value="1"/>
</dbReference>
<dbReference type="CDD" id="cd23763">
    <property type="entry name" value="ASKHA_ATPase_ROK"/>
    <property type="match status" value="1"/>
</dbReference>
<accession>A0ABT0WB36</accession>
<evidence type="ECO:0000313" key="2">
    <source>
        <dbReference type="EMBL" id="MCM2532793.1"/>
    </source>
</evidence>
<keyword evidence="3" id="KW-1185">Reference proteome</keyword>
<protein>
    <submittedName>
        <fullName evidence="2">ROK family protein</fullName>
    </submittedName>
</protein>
<dbReference type="Pfam" id="PF00480">
    <property type="entry name" value="ROK"/>
    <property type="match status" value="1"/>
</dbReference>
<evidence type="ECO:0000313" key="3">
    <source>
        <dbReference type="Proteomes" id="UP001523262"/>
    </source>
</evidence>
<comment type="caution">
    <text evidence="2">The sequence shown here is derived from an EMBL/GenBank/DDBJ whole genome shotgun (WGS) entry which is preliminary data.</text>
</comment>
<evidence type="ECO:0000256" key="1">
    <source>
        <dbReference type="ARBA" id="ARBA00006479"/>
    </source>
</evidence>
<organism evidence="2 3">
    <name type="scientific">Neobacillus pocheonensis</name>
    <dbReference type="NCBI Taxonomy" id="363869"/>
    <lineage>
        <taxon>Bacteria</taxon>
        <taxon>Bacillati</taxon>
        <taxon>Bacillota</taxon>
        <taxon>Bacilli</taxon>
        <taxon>Bacillales</taxon>
        <taxon>Bacillaceae</taxon>
        <taxon>Neobacillus</taxon>
    </lineage>
</organism>
<dbReference type="Proteomes" id="UP001523262">
    <property type="component" value="Unassembled WGS sequence"/>
</dbReference>
<reference evidence="2 3" key="1">
    <citation type="submission" date="2022-06" db="EMBL/GenBank/DDBJ databases">
        <authorList>
            <person name="Jeon C.O."/>
        </authorList>
    </citation>
    <scope>NUCLEOTIDE SEQUENCE [LARGE SCALE GENOMIC DNA]</scope>
    <source>
        <strain evidence="2 3">KCTC 13943</strain>
    </source>
</reference>